<dbReference type="Proteomes" id="UP000823633">
    <property type="component" value="Unassembled WGS sequence"/>
</dbReference>
<organism evidence="1 2">
    <name type="scientific">Candidatus Aphodenecus pullistercoris</name>
    <dbReference type="NCBI Taxonomy" id="2840669"/>
    <lineage>
        <taxon>Bacteria</taxon>
        <taxon>Pseudomonadati</taxon>
        <taxon>Spirochaetota</taxon>
        <taxon>Spirochaetia</taxon>
        <taxon>Spirochaetales</taxon>
        <taxon>Candidatus Aphodenecus</taxon>
    </lineage>
</organism>
<name>A0A9D9E8K1_9SPIR</name>
<dbReference type="EMBL" id="JADIMU010000016">
    <property type="protein sequence ID" value="MBO8442627.1"/>
    <property type="molecule type" value="Genomic_DNA"/>
</dbReference>
<dbReference type="AlphaFoldDB" id="A0A9D9E8K1"/>
<reference evidence="1" key="2">
    <citation type="journal article" date="2021" name="PeerJ">
        <title>Extensive microbial diversity within the chicken gut microbiome revealed by metagenomics and culture.</title>
        <authorList>
            <person name="Gilroy R."/>
            <person name="Ravi A."/>
            <person name="Getino M."/>
            <person name="Pursley I."/>
            <person name="Horton D.L."/>
            <person name="Alikhan N.F."/>
            <person name="Baker D."/>
            <person name="Gharbi K."/>
            <person name="Hall N."/>
            <person name="Watson M."/>
            <person name="Adriaenssens E.M."/>
            <person name="Foster-Nyarko E."/>
            <person name="Jarju S."/>
            <person name="Secka A."/>
            <person name="Antonio M."/>
            <person name="Oren A."/>
            <person name="Chaudhuri R.R."/>
            <person name="La Ragione R."/>
            <person name="Hildebrand F."/>
            <person name="Pallen M.J."/>
        </authorList>
    </citation>
    <scope>NUCLEOTIDE SEQUENCE</scope>
    <source>
        <strain evidence="1">11167</strain>
    </source>
</reference>
<evidence type="ECO:0000313" key="1">
    <source>
        <dbReference type="EMBL" id="MBO8442627.1"/>
    </source>
</evidence>
<evidence type="ECO:0000313" key="2">
    <source>
        <dbReference type="Proteomes" id="UP000823633"/>
    </source>
</evidence>
<protein>
    <submittedName>
        <fullName evidence="1">Uncharacterized protein</fullName>
    </submittedName>
</protein>
<reference evidence="1" key="1">
    <citation type="submission" date="2020-10" db="EMBL/GenBank/DDBJ databases">
        <authorList>
            <person name="Gilroy R."/>
        </authorList>
    </citation>
    <scope>NUCLEOTIDE SEQUENCE</scope>
    <source>
        <strain evidence="1">11167</strain>
    </source>
</reference>
<sequence length="162" mass="18833">MNQVNQNGRKNTDESEFRLLRKLQVLEAYTIVLLNYKGVPNWIRYTYGEHMINSLISITDRLVQANAIQWTNRSKAISLAREASFQFDSFKAITDKFLDFGNITGIEKADEDRRFVEALAALKKWSGINFNISTRKRQYFSWLRTDFGKSLGSWLKAIQLVV</sequence>
<proteinExistence type="predicted"/>
<accession>A0A9D9E8K1</accession>
<comment type="caution">
    <text evidence="1">The sequence shown here is derived from an EMBL/GenBank/DDBJ whole genome shotgun (WGS) entry which is preliminary data.</text>
</comment>
<gene>
    <name evidence="1" type="ORF">IAC42_02545</name>
</gene>